<dbReference type="EMBL" id="JAMKOV010000060">
    <property type="protein sequence ID" value="KAI8034734.1"/>
    <property type="molecule type" value="Genomic_DNA"/>
</dbReference>
<feature type="non-terminal residue" evidence="1">
    <location>
        <position position="71"/>
    </location>
</feature>
<protein>
    <submittedName>
        <fullName evidence="1">Uncharacterized protein</fullName>
    </submittedName>
</protein>
<name>A0A9P9YCZ3_9MUSC</name>
<evidence type="ECO:0000313" key="2">
    <source>
        <dbReference type="Proteomes" id="UP001059596"/>
    </source>
</evidence>
<gene>
    <name evidence="1" type="ORF">M5D96_012483</name>
</gene>
<dbReference type="AlphaFoldDB" id="A0A9P9YCZ3"/>
<accession>A0A9P9YCZ3</accession>
<organism evidence="1 2">
    <name type="scientific">Drosophila gunungcola</name>
    <name type="common">fruit fly</name>
    <dbReference type="NCBI Taxonomy" id="103775"/>
    <lineage>
        <taxon>Eukaryota</taxon>
        <taxon>Metazoa</taxon>
        <taxon>Ecdysozoa</taxon>
        <taxon>Arthropoda</taxon>
        <taxon>Hexapoda</taxon>
        <taxon>Insecta</taxon>
        <taxon>Pterygota</taxon>
        <taxon>Neoptera</taxon>
        <taxon>Endopterygota</taxon>
        <taxon>Diptera</taxon>
        <taxon>Brachycera</taxon>
        <taxon>Muscomorpha</taxon>
        <taxon>Ephydroidea</taxon>
        <taxon>Drosophilidae</taxon>
        <taxon>Drosophila</taxon>
        <taxon>Sophophora</taxon>
    </lineage>
</organism>
<sequence length="71" mass="8658">MYISMYIHTVYIHMYTWLRLYGNYRIKLFKLFLKNLNTSITIHVMLTIQKLEHPTRNKNKTTHKANYHSGN</sequence>
<keyword evidence="2" id="KW-1185">Reference proteome</keyword>
<proteinExistence type="predicted"/>
<evidence type="ECO:0000313" key="1">
    <source>
        <dbReference type="EMBL" id="KAI8034734.1"/>
    </source>
</evidence>
<dbReference type="Proteomes" id="UP001059596">
    <property type="component" value="Unassembled WGS sequence"/>
</dbReference>
<comment type="caution">
    <text evidence="1">The sequence shown here is derived from an EMBL/GenBank/DDBJ whole genome shotgun (WGS) entry which is preliminary data.</text>
</comment>
<reference evidence="1" key="1">
    <citation type="journal article" date="2023" name="Genome Biol. Evol.">
        <title>Long-read-based Genome Assembly of Drosophila gunungcola Reveals Fewer Chemosensory Genes in Flower-breeding Species.</title>
        <authorList>
            <person name="Negi A."/>
            <person name="Liao B.Y."/>
            <person name="Yeh S.D."/>
        </authorList>
    </citation>
    <scope>NUCLEOTIDE SEQUENCE</scope>
    <source>
        <strain evidence="1">Sukarami</strain>
    </source>
</reference>